<dbReference type="RefSeq" id="WP_158040977.1">
    <property type="nucleotide sequence ID" value="NZ_JACCFV010000001.1"/>
</dbReference>
<feature type="transmembrane region" description="Helical" evidence="1">
    <location>
        <begin position="90"/>
        <end position="110"/>
    </location>
</feature>
<dbReference type="OrthoDB" id="5066875at2"/>
<keyword evidence="1" id="KW-0812">Transmembrane</keyword>
<evidence type="ECO:0000313" key="3">
    <source>
        <dbReference type="Proteomes" id="UP000467240"/>
    </source>
</evidence>
<feature type="transmembrane region" description="Helical" evidence="1">
    <location>
        <begin position="58"/>
        <end position="78"/>
    </location>
</feature>
<sequence length="195" mass="19922">MTLLVSAAMHGPAGRKYALLEPGLVPTVALVAGAIALLALLLALVLRPPDRESARIGETVSVLVGVFCAAILVHRLLVGANDDRGYTPGALGPSLTTTGVAVPLVSGIAIRADIVRRRPVASAAGRDSTGSRVTMRRLREDAAWAATAAGTDEVSARDRAGRLDALAARGSDPSAVAQAGAMNPRGVVGVARPRR</sequence>
<protein>
    <submittedName>
        <fullName evidence="2">Uncharacterized protein</fullName>
    </submittedName>
</protein>
<name>A0A7J5BQE4_9MICO</name>
<organism evidence="2 3">
    <name type="scientific">Pseudoclavibacter chungangensis</name>
    <dbReference type="NCBI Taxonomy" id="587635"/>
    <lineage>
        <taxon>Bacteria</taxon>
        <taxon>Bacillati</taxon>
        <taxon>Actinomycetota</taxon>
        <taxon>Actinomycetes</taxon>
        <taxon>Micrococcales</taxon>
        <taxon>Microbacteriaceae</taxon>
        <taxon>Pseudoclavibacter</taxon>
    </lineage>
</organism>
<accession>A0A7J5BQE4</accession>
<dbReference type="Proteomes" id="UP000467240">
    <property type="component" value="Unassembled WGS sequence"/>
</dbReference>
<dbReference type="EMBL" id="WBJZ01000013">
    <property type="protein sequence ID" value="KAB1656028.1"/>
    <property type="molecule type" value="Genomic_DNA"/>
</dbReference>
<dbReference type="AlphaFoldDB" id="A0A7J5BQE4"/>
<proteinExistence type="predicted"/>
<reference evidence="2 3" key="1">
    <citation type="submission" date="2019-09" db="EMBL/GenBank/DDBJ databases">
        <title>Phylogeny of genus Pseudoclavibacter and closely related genus.</title>
        <authorList>
            <person name="Li Y."/>
        </authorList>
    </citation>
    <scope>NUCLEOTIDE SEQUENCE [LARGE SCALE GENOMIC DNA]</scope>
    <source>
        <strain evidence="2 3">DSM 23821</strain>
    </source>
</reference>
<keyword evidence="1" id="KW-1133">Transmembrane helix</keyword>
<evidence type="ECO:0000256" key="1">
    <source>
        <dbReference type="SAM" id="Phobius"/>
    </source>
</evidence>
<comment type="caution">
    <text evidence="2">The sequence shown here is derived from an EMBL/GenBank/DDBJ whole genome shotgun (WGS) entry which is preliminary data.</text>
</comment>
<keyword evidence="3" id="KW-1185">Reference proteome</keyword>
<keyword evidence="1" id="KW-0472">Membrane</keyword>
<feature type="transmembrane region" description="Helical" evidence="1">
    <location>
        <begin position="24"/>
        <end position="46"/>
    </location>
</feature>
<evidence type="ECO:0000313" key="2">
    <source>
        <dbReference type="EMBL" id="KAB1656028.1"/>
    </source>
</evidence>
<gene>
    <name evidence="2" type="ORF">F8O01_11385</name>
</gene>